<dbReference type="PROSITE" id="PS51192">
    <property type="entry name" value="HELICASE_ATP_BIND_1"/>
    <property type="match status" value="1"/>
</dbReference>
<keyword evidence="3" id="KW-0227">DNA damage</keyword>
<evidence type="ECO:0000256" key="10">
    <source>
        <dbReference type="SAM" id="MobiDB-lite"/>
    </source>
</evidence>
<dbReference type="Gene3D" id="1.10.3380.20">
    <property type="match status" value="1"/>
</dbReference>
<keyword evidence="14" id="KW-1185">Reference proteome</keyword>
<evidence type="ECO:0000256" key="2">
    <source>
        <dbReference type="ARBA" id="ARBA00022741"/>
    </source>
</evidence>
<dbReference type="Pfam" id="PF20470">
    <property type="entry name" value="HTH_61"/>
    <property type="match status" value="1"/>
</dbReference>
<dbReference type="InterPro" id="IPR036390">
    <property type="entry name" value="WH_DNA-bd_sf"/>
</dbReference>
<dbReference type="InterPro" id="IPR046931">
    <property type="entry name" value="HTH_61"/>
</dbReference>
<name>A0AA88KHY4_NAELO</name>
<accession>A0AA88KHY4</accession>
<dbReference type="GO" id="GO:0016787">
    <property type="term" value="F:hydrolase activity"/>
    <property type="evidence" value="ECO:0007669"/>
    <property type="project" value="UniProtKB-KW"/>
</dbReference>
<dbReference type="AlphaFoldDB" id="A0AA88KHY4"/>
<dbReference type="PANTHER" id="PTHR47961">
    <property type="entry name" value="DNA POLYMERASE THETA, PUTATIVE (AFU_ORTHOLOGUE AFUA_1G05260)-RELATED"/>
    <property type="match status" value="1"/>
</dbReference>
<proteinExistence type="predicted"/>
<dbReference type="InterPro" id="IPR027417">
    <property type="entry name" value="P-loop_NTPase"/>
</dbReference>
<dbReference type="GO" id="GO:0005634">
    <property type="term" value="C:nucleus"/>
    <property type="evidence" value="ECO:0007669"/>
    <property type="project" value="UniProtKB-SubCell"/>
</dbReference>
<dbReference type="GeneID" id="68097936"/>
<evidence type="ECO:0000256" key="3">
    <source>
        <dbReference type="ARBA" id="ARBA00022763"/>
    </source>
</evidence>
<dbReference type="GO" id="GO:0043138">
    <property type="term" value="F:3'-5' DNA helicase activity"/>
    <property type="evidence" value="ECO:0007669"/>
    <property type="project" value="UniProtKB-EC"/>
</dbReference>
<feature type="domain" description="Helicase C-terminal" evidence="12">
    <location>
        <begin position="404"/>
        <end position="592"/>
    </location>
</feature>
<dbReference type="GO" id="GO:0006281">
    <property type="term" value="P:DNA repair"/>
    <property type="evidence" value="ECO:0007669"/>
    <property type="project" value="UniProtKB-KW"/>
</dbReference>
<reference evidence="13 14" key="1">
    <citation type="journal article" date="2018" name="BMC Genomics">
        <title>The genome of Naegleria lovaniensis, the basis for a comparative approach to unravel pathogenicity factors of the human pathogenic amoeba N. fowleri.</title>
        <authorList>
            <person name="Liechti N."/>
            <person name="Schurch N."/>
            <person name="Bruggmann R."/>
            <person name="Wittwer M."/>
        </authorList>
    </citation>
    <scope>NUCLEOTIDE SEQUENCE [LARGE SCALE GENOMIC DNA]</scope>
    <source>
        <strain evidence="13 14">ATCC 30569</strain>
    </source>
</reference>
<comment type="catalytic activity">
    <reaction evidence="9">
        <text>ATP + H2O = ADP + phosphate + H(+)</text>
        <dbReference type="Rhea" id="RHEA:13065"/>
        <dbReference type="ChEBI" id="CHEBI:15377"/>
        <dbReference type="ChEBI" id="CHEBI:15378"/>
        <dbReference type="ChEBI" id="CHEBI:30616"/>
        <dbReference type="ChEBI" id="CHEBI:43474"/>
        <dbReference type="ChEBI" id="CHEBI:456216"/>
        <dbReference type="EC" id="5.6.2.4"/>
    </reaction>
</comment>
<feature type="domain" description="Helicase ATP-binding" evidence="11">
    <location>
        <begin position="163"/>
        <end position="361"/>
    </location>
</feature>
<evidence type="ECO:0000313" key="14">
    <source>
        <dbReference type="Proteomes" id="UP000816034"/>
    </source>
</evidence>
<evidence type="ECO:0000259" key="11">
    <source>
        <dbReference type="PROSITE" id="PS51192"/>
    </source>
</evidence>
<dbReference type="InterPro" id="IPR011545">
    <property type="entry name" value="DEAD/DEAH_box_helicase_dom"/>
</dbReference>
<dbReference type="InterPro" id="IPR048960">
    <property type="entry name" value="POLQ-like_helical"/>
</dbReference>
<dbReference type="CDD" id="cd18026">
    <property type="entry name" value="DEXHc_POLQ-like"/>
    <property type="match status" value="1"/>
</dbReference>
<keyword evidence="8" id="KW-0539">Nucleus</keyword>
<dbReference type="EMBL" id="PYSW02000024">
    <property type="protein sequence ID" value="KAG2382279.1"/>
    <property type="molecule type" value="Genomic_DNA"/>
</dbReference>
<dbReference type="Gene3D" id="3.40.50.300">
    <property type="entry name" value="P-loop containing nucleotide triphosphate hydrolases"/>
    <property type="match status" value="2"/>
</dbReference>
<dbReference type="GO" id="GO:0005524">
    <property type="term" value="F:ATP binding"/>
    <property type="evidence" value="ECO:0007669"/>
    <property type="project" value="UniProtKB-KW"/>
</dbReference>
<keyword evidence="5" id="KW-0347">Helicase</keyword>
<evidence type="ECO:0000313" key="13">
    <source>
        <dbReference type="EMBL" id="KAG2382279.1"/>
    </source>
</evidence>
<keyword evidence="2" id="KW-0547">Nucleotide-binding</keyword>
<dbReference type="SUPFAM" id="SSF52540">
    <property type="entry name" value="P-loop containing nucleoside triphosphate hydrolases"/>
    <property type="match status" value="1"/>
</dbReference>
<feature type="region of interest" description="Disordered" evidence="10">
    <location>
        <begin position="1"/>
        <end position="25"/>
    </location>
</feature>
<protein>
    <submittedName>
        <fullName evidence="13">Uncharacterized protein</fullName>
    </submittedName>
</protein>
<dbReference type="PANTHER" id="PTHR47961:SF6">
    <property type="entry name" value="DNA-DIRECTED DNA POLYMERASE"/>
    <property type="match status" value="1"/>
</dbReference>
<dbReference type="RefSeq" id="XP_044547958.1">
    <property type="nucleotide sequence ID" value="XM_044695236.1"/>
</dbReference>
<dbReference type="Pfam" id="PF21099">
    <property type="entry name" value="POLQ_helical"/>
    <property type="match status" value="1"/>
</dbReference>
<gene>
    <name evidence="13" type="ORF">C9374_005481</name>
</gene>
<keyword evidence="7" id="KW-0234">DNA repair</keyword>
<evidence type="ECO:0000256" key="9">
    <source>
        <dbReference type="ARBA" id="ARBA00048988"/>
    </source>
</evidence>
<dbReference type="InterPro" id="IPR050474">
    <property type="entry name" value="Hel308_SKI2-like"/>
</dbReference>
<dbReference type="InterPro" id="IPR001650">
    <property type="entry name" value="Helicase_C-like"/>
</dbReference>
<evidence type="ECO:0000256" key="8">
    <source>
        <dbReference type="ARBA" id="ARBA00023242"/>
    </source>
</evidence>
<comment type="subcellular location">
    <subcellularLocation>
        <location evidence="1">Nucleus</location>
    </subcellularLocation>
</comment>
<sequence>MKRKITAPSAVASTTSSSQQVEGKDASLEALNKKMKYSLMNENKPILVKEENSEVLLTSSEASAEESQISIDSIGSIESLGSIILEEEDFISVKEDQPFLSSELNQGDEEIDHINTKPVIQTKINLIEKAIDFYGLPRICGELFREIKGVNKLYDWQEKLLGLEELKSGRNVVYSLPTSGGKTLIAEILMIRNCQILKKKSLLVLPYVSICEEKCASLELFSDHLNFFVEGYFGSKGALPVEPGNQLIISTIEKANLIIDSLVKENRIHELGCVVIDELHMLGEGDRGQLLENLLTKILYIQREKKNVEIIIDDTPIFEQNSEKSSTTIEKVSIQIIGMSATIPNLESIAQWMDATLYTSDYRPVPLVEYYTIGEAVFDKQGNNIRNLNPIPFEVGKGKADPDFITSLCCEVIPANSVLVFCPTKQSCEDCVKHLSQTLPISKDYEEEKEKLISDLKLLGNEDSNLLNGIKYGVAYHHSSLATEERALIENAYRNHVICVICCTSTLAAGINLPAARVIFNTPYIGYKQFLTKAKYLQMAGRAGRAGIDTFGESFLVLQKQYKAQVDGGKELISKPLENVNSCINVEEADSLSRVCLEVVSSGLVSTMADIEKFISYTFCTFQTPDLKQKLIEQFRFVVSQLAENKLINMPSESSSGFEMTSFGLGASRSTLTLKQSLELSDLLKNAMDEGIILSDELHLLYLIGIPVDGNGLLEPNYVKFFNYIEQKATSTEKKILQRCKTPEQAIVTKAMNKFSKITDLDNSLVKRMYNAFILRDIINESTSFLEYCEIRGRGNLQQLMSQSTTFCNMAQQFCEKLEYWHLAKMAKRYTKRIQYGAKQDLIDLVQLEGVKRPEIARILKNCDLTLEKLNHFLSEAENEEIPLSLMDEENAKQIMATHKLLEHVKSFPHSPQILSFIDHYFTHEKMITIMQSAKRELSRKAFYLRAKSELLEQ</sequence>
<evidence type="ECO:0000256" key="6">
    <source>
        <dbReference type="ARBA" id="ARBA00022840"/>
    </source>
</evidence>
<dbReference type="SUPFAM" id="SSF158702">
    <property type="entry name" value="Sec63 N-terminal domain-like"/>
    <property type="match status" value="1"/>
</dbReference>
<organism evidence="13 14">
    <name type="scientific">Naegleria lovaniensis</name>
    <name type="common">Amoeba</name>
    <dbReference type="NCBI Taxonomy" id="51637"/>
    <lineage>
        <taxon>Eukaryota</taxon>
        <taxon>Discoba</taxon>
        <taxon>Heterolobosea</taxon>
        <taxon>Tetramitia</taxon>
        <taxon>Eutetramitia</taxon>
        <taxon>Vahlkampfiidae</taxon>
        <taxon>Naegleria</taxon>
    </lineage>
</organism>
<dbReference type="FunFam" id="3.40.50.300:FF:000813">
    <property type="entry name" value="helicase POLQ-like isoform X1"/>
    <property type="match status" value="1"/>
</dbReference>
<keyword evidence="4" id="KW-0378">Hydrolase</keyword>
<dbReference type="CDD" id="cd18795">
    <property type="entry name" value="SF2_C_Ski2"/>
    <property type="match status" value="1"/>
</dbReference>
<dbReference type="GO" id="GO:0003676">
    <property type="term" value="F:nucleic acid binding"/>
    <property type="evidence" value="ECO:0007669"/>
    <property type="project" value="InterPro"/>
</dbReference>
<feature type="compositionally biased region" description="Low complexity" evidence="10">
    <location>
        <begin position="9"/>
        <end position="21"/>
    </location>
</feature>
<dbReference type="Pfam" id="PF00271">
    <property type="entry name" value="Helicase_C"/>
    <property type="match status" value="1"/>
</dbReference>
<dbReference type="Pfam" id="PF00270">
    <property type="entry name" value="DEAD"/>
    <property type="match status" value="1"/>
</dbReference>
<comment type="caution">
    <text evidence="13">The sequence shown here is derived from an EMBL/GenBank/DDBJ whole genome shotgun (WGS) entry which is preliminary data.</text>
</comment>
<dbReference type="PROSITE" id="PS51194">
    <property type="entry name" value="HELICASE_CTER"/>
    <property type="match status" value="1"/>
</dbReference>
<dbReference type="SMART" id="SM00490">
    <property type="entry name" value="HELICc"/>
    <property type="match status" value="1"/>
</dbReference>
<dbReference type="Proteomes" id="UP000816034">
    <property type="component" value="Unassembled WGS sequence"/>
</dbReference>
<evidence type="ECO:0000256" key="4">
    <source>
        <dbReference type="ARBA" id="ARBA00022801"/>
    </source>
</evidence>
<evidence type="ECO:0000256" key="1">
    <source>
        <dbReference type="ARBA" id="ARBA00004123"/>
    </source>
</evidence>
<dbReference type="SMART" id="SM00487">
    <property type="entry name" value="DEXDc"/>
    <property type="match status" value="1"/>
</dbReference>
<dbReference type="InterPro" id="IPR014001">
    <property type="entry name" value="Helicase_ATP-bd"/>
</dbReference>
<evidence type="ECO:0000256" key="7">
    <source>
        <dbReference type="ARBA" id="ARBA00023204"/>
    </source>
</evidence>
<evidence type="ECO:0000256" key="5">
    <source>
        <dbReference type="ARBA" id="ARBA00022806"/>
    </source>
</evidence>
<keyword evidence="6" id="KW-0067">ATP-binding</keyword>
<evidence type="ECO:0000259" key="12">
    <source>
        <dbReference type="PROSITE" id="PS51194"/>
    </source>
</evidence>
<dbReference type="SUPFAM" id="SSF46785">
    <property type="entry name" value="Winged helix' DNA-binding domain"/>
    <property type="match status" value="1"/>
</dbReference>